<feature type="compositionally biased region" description="Polar residues" evidence="9">
    <location>
        <begin position="208"/>
        <end position="229"/>
    </location>
</feature>
<evidence type="ECO:0000256" key="8">
    <source>
        <dbReference type="PROSITE-ProRule" id="PRU00042"/>
    </source>
</evidence>
<feature type="compositionally biased region" description="Low complexity" evidence="9">
    <location>
        <begin position="28"/>
        <end position="47"/>
    </location>
</feature>
<name>A0A4Y7S7M2_COPMI</name>
<keyword evidence="4" id="KW-0677">Repeat</keyword>
<dbReference type="AlphaFoldDB" id="A0A4Y7S7M2"/>
<evidence type="ECO:0000256" key="2">
    <source>
        <dbReference type="ARBA" id="ARBA00022491"/>
    </source>
</evidence>
<protein>
    <recommendedName>
        <fullName evidence="10">C2H2-type domain-containing protein</fullName>
    </recommendedName>
</protein>
<feature type="compositionally biased region" description="Low complexity" evidence="9">
    <location>
        <begin position="124"/>
        <end position="134"/>
    </location>
</feature>
<dbReference type="GO" id="GO:0000785">
    <property type="term" value="C:chromatin"/>
    <property type="evidence" value="ECO:0007669"/>
    <property type="project" value="TreeGrafter"/>
</dbReference>
<evidence type="ECO:0000256" key="5">
    <source>
        <dbReference type="ARBA" id="ARBA00022771"/>
    </source>
</evidence>
<evidence type="ECO:0000256" key="6">
    <source>
        <dbReference type="ARBA" id="ARBA00022833"/>
    </source>
</evidence>
<dbReference type="GO" id="GO:0008270">
    <property type="term" value="F:zinc ion binding"/>
    <property type="evidence" value="ECO:0007669"/>
    <property type="project" value="UniProtKB-KW"/>
</dbReference>
<dbReference type="GO" id="GO:0060258">
    <property type="term" value="P:negative regulation of filamentous growth"/>
    <property type="evidence" value="ECO:0007669"/>
    <property type="project" value="UniProtKB-ARBA"/>
</dbReference>
<gene>
    <name evidence="11" type="ORF">FA13DRAFT_1804441</name>
</gene>
<dbReference type="EMBL" id="QPFP01000311">
    <property type="protein sequence ID" value="TEB17139.1"/>
    <property type="molecule type" value="Genomic_DNA"/>
</dbReference>
<dbReference type="SUPFAM" id="SSF57667">
    <property type="entry name" value="beta-beta-alpha zinc fingers"/>
    <property type="match status" value="1"/>
</dbReference>
<evidence type="ECO:0000313" key="12">
    <source>
        <dbReference type="Proteomes" id="UP000298030"/>
    </source>
</evidence>
<dbReference type="InterPro" id="IPR013087">
    <property type="entry name" value="Znf_C2H2_type"/>
</dbReference>
<dbReference type="PROSITE" id="PS50157">
    <property type="entry name" value="ZINC_FINGER_C2H2_2"/>
    <property type="match status" value="1"/>
</dbReference>
<dbReference type="GO" id="GO:0000122">
    <property type="term" value="P:negative regulation of transcription by RNA polymerase II"/>
    <property type="evidence" value="ECO:0007669"/>
    <property type="project" value="UniProtKB-ARBA"/>
</dbReference>
<keyword evidence="3" id="KW-0479">Metal-binding</keyword>
<feature type="compositionally biased region" description="Low complexity" evidence="9">
    <location>
        <begin position="54"/>
        <end position="65"/>
    </location>
</feature>
<dbReference type="FunFam" id="3.30.160.60:FF:001382">
    <property type="entry name" value="Transcriptional repressor"/>
    <property type="match status" value="1"/>
</dbReference>
<dbReference type="PROSITE" id="PS00028">
    <property type="entry name" value="ZINC_FINGER_C2H2_1"/>
    <property type="match status" value="2"/>
</dbReference>
<feature type="region of interest" description="Disordered" evidence="9">
    <location>
        <begin position="28"/>
        <end position="72"/>
    </location>
</feature>
<dbReference type="GO" id="GO:0000978">
    <property type="term" value="F:RNA polymerase II cis-regulatory region sequence-specific DNA binding"/>
    <property type="evidence" value="ECO:0007669"/>
    <property type="project" value="TreeGrafter"/>
</dbReference>
<comment type="caution">
    <text evidence="11">The sequence shown here is derived from an EMBL/GenBank/DDBJ whole genome shotgun (WGS) entry which is preliminary data.</text>
</comment>
<sequence>MPRVETSKVSSGAGTRSPYHAAYDSANAASMSTSPSCSSSSGSSAVVSPPPRPASASPSSSTSSPLKKKHVCPTCERGFTTSGHLARHVRIHTGERNHACPFPGCETRCSRQDNLQQHYRIHLSPGSRRATGRSGARRRVRAVMPPPSSSSSSSSSYHSDSKSSSPSTSVTPAPEHLLPGSPPPLAQATLYHDRTNSLLDSPPPLSNAVYSSVPPTAQSSRQHSPSGRHSPSPEPNYDSPSMMPNPASNGLAPQYSTNLATYRQLNPVYANDQGQASPYGYADPANGVSYSPGRLPPLRFVNELASSSYSPFDSPNAALFFSPLDLAHLSPTSSDPLPAIRHSLRRVYYEPSVPASSHHSLATSSLNSGPSTPTFPMYGASYTAQSTLADINSTSATSNNNSYFNQGPHVVTSNGYTMSISTPLSADSTLSRFPSPPPVLAPIHSHYSAPTISMGQAGAYADSVSQVYEYERQTFGIKQGYDLKGELGYGRQEGYGGYRDMAAMGHSAWKGRGVGALVG</sequence>
<feature type="compositionally biased region" description="Low complexity" evidence="9">
    <location>
        <begin position="149"/>
        <end position="169"/>
    </location>
</feature>
<dbReference type="GO" id="GO:0005667">
    <property type="term" value="C:transcription regulator complex"/>
    <property type="evidence" value="ECO:0007669"/>
    <property type="project" value="TreeGrafter"/>
</dbReference>
<evidence type="ECO:0000256" key="7">
    <source>
        <dbReference type="ARBA" id="ARBA00023242"/>
    </source>
</evidence>
<feature type="region of interest" description="Disordered" evidence="9">
    <location>
        <begin position="123"/>
        <end position="254"/>
    </location>
</feature>
<keyword evidence="5 8" id="KW-0863">Zinc-finger</keyword>
<dbReference type="InterPro" id="IPR036236">
    <property type="entry name" value="Znf_C2H2_sf"/>
</dbReference>
<dbReference type="PANTHER" id="PTHR14003:SF19">
    <property type="entry name" value="YY2 TRANSCRIPTION FACTOR"/>
    <property type="match status" value="1"/>
</dbReference>
<evidence type="ECO:0000313" key="11">
    <source>
        <dbReference type="EMBL" id="TEB17139.1"/>
    </source>
</evidence>
<dbReference type="SMART" id="SM00355">
    <property type="entry name" value="ZnF_C2H2"/>
    <property type="match status" value="2"/>
</dbReference>
<dbReference type="Gene3D" id="3.30.160.60">
    <property type="entry name" value="Classic Zinc Finger"/>
    <property type="match status" value="2"/>
</dbReference>
<reference evidence="11 12" key="1">
    <citation type="journal article" date="2019" name="Nat. Ecol. Evol.">
        <title>Megaphylogeny resolves global patterns of mushroom evolution.</title>
        <authorList>
            <person name="Varga T."/>
            <person name="Krizsan K."/>
            <person name="Foldi C."/>
            <person name="Dima B."/>
            <person name="Sanchez-Garcia M."/>
            <person name="Sanchez-Ramirez S."/>
            <person name="Szollosi G.J."/>
            <person name="Szarkandi J.G."/>
            <person name="Papp V."/>
            <person name="Albert L."/>
            <person name="Andreopoulos W."/>
            <person name="Angelini C."/>
            <person name="Antonin V."/>
            <person name="Barry K.W."/>
            <person name="Bougher N.L."/>
            <person name="Buchanan P."/>
            <person name="Buyck B."/>
            <person name="Bense V."/>
            <person name="Catcheside P."/>
            <person name="Chovatia M."/>
            <person name="Cooper J."/>
            <person name="Damon W."/>
            <person name="Desjardin D."/>
            <person name="Finy P."/>
            <person name="Geml J."/>
            <person name="Haridas S."/>
            <person name="Hughes K."/>
            <person name="Justo A."/>
            <person name="Karasinski D."/>
            <person name="Kautmanova I."/>
            <person name="Kiss B."/>
            <person name="Kocsube S."/>
            <person name="Kotiranta H."/>
            <person name="LaButti K.M."/>
            <person name="Lechner B.E."/>
            <person name="Liimatainen K."/>
            <person name="Lipzen A."/>
            <person name="Lukacs Z."/>
            <person name="Mihaltcheva S."/>
            <person name="Morgado L.N."/>
            <person name="Niskanen T."/>
            <person name="Noordeloos M.E."/>
            <person name="Ohm R.A."/>
            <person name="Ortiz-Santana B."/>
            <person name="Ovrebo C."/>
            <person name="Racz N."/>
            <person name="Riley R."/>
            <person name="Savchenko A."/>
            <person name="Shiryaev A."/>
            <person name="Soop K."/>
            <person name="Spirin V."/>
            <person name="Szebenyi C."/>
            <person name="Tomsovsky M."/>
            <person name="Tulloss R.E."/>
            <person name="Uehling J."/>
            <person name="Grigoriev I.V."/>
            <person name="Vagvolgyi C."/>
            <person name="Papp T."/>
            <person name="Martin F.M."/>
            <person name="Miettinen O."/>
            <person name="Hibbett D.S."/>
            <person name="Nagy L.G."/>
        </authorList>
    </citation>
    <scope>NUCLEOTIDE SEQUENCE [LARGE SCALE GENOMIC DNA]</scope>
    <source>
        <strain evidence="11 12">FP101781</strain>
    </source>
</reference>
<accession>A0A4Y7S7M2</accession>
<dbReference type="GO" id="GO:0031519">
    <property type="term" value="C:PcG protein complex"/>
    <property type="evidence" value="ECO:0007669"/>
    <property type="project" value="TreeGrafter"/>
</dbReference>
<keyword evidence="6" id="KW-0862">Zinc</keyword>
<evidence type="ECO:0000256" key="4">
    <source>
        <dbReference type="ARBA" id="ARBA00022737"/>
    </source>
</evidence>
<comment type="subcellular location">
    <subcellularLocation>
        <location evidence="1">Nucleus</location>
    </subcellularLocation>
</comment>
<keyword evidence="7" id="KW-0539">Nucleus</keyword>
<keyword evidence="12" id="KW-1185">Reference proteome</keyword>
<dbReference type="STRING" id="71717.A0A4Y7S7M2"/>
<dbReference type="OrthoDB" id="6365676at2759"/>
<dbReference type="PANTHER" id="PTHR14003">
    <property type="entry name" value="TRANSCRIPTIONAL REPRESSOR PROTEIN YY"/>
    <property type="match status" value="1"/>
</dbReference>
<dbReference type="GO" id="GO:0000981">
    <property type="term" value="F:DNA-binding transcription factor activity, RNA polymerase II-specific"/>
    <property type="evidence" value="ECO:0007669"/>
    <property type="project" value="TreeGrafter"/>
</dbReference>
<proteinExistence type="predicted"/>
<evidence type="ECO:0000256" key="9">
    <source>
        <dbReference type="SAM" id="MobiDB-lite"/>
    </source>
</evidence>
<feature type="domain" description="C2H2-type" evidence="10">
    <location>
        <begin position="70"/>
        <end position="97"/>
    </location>
</feature>
<organism evidence="11 12">
    <name type="scientific">Coprinellus micaceus</name>
    <name type="common">Glistening ink-cap mushroom</name>
    <name type="synonym">Coprinus micaceus</name>
    <dbReference type="NCBI Taxonomy" id="71717"/>
    <lineage>
        <taxon>Eukaryota</taxon>
        <taxon>Fungi</taxon>
        <taxon>Dikarya</taxon>
        <taxon>Basidiomycota</taxon>
        <taxon>Agaricomycotina</taxon>
        <taxon>Agaricomycetes</taxon>
        <taxon>Agaricomycetidae</taxon>
        <taxon>Agaricales</taxon>
        <taxon>Agaricineae</taxon>
        <taxon>Psathyrellaceae</taxon>
        <taxon>Coprinellus</taxon>
    </lineage>
</organism>
<dbReference type="Pfam" id="PF00096">
    <property type="entry name" value="zf-C2H2"/>
    <property type="match status" value="2"/>
</dbReference>
<evidence type="ECO:0000256" key="1">
    <source>
        <dbReference type="ARBA" id="ARBA00004123"/>
    </source>
</evidence>
<evidence type="ECO:0000256" key="3">
    <source>
        <dbReference type="ARBA" id="ARBA00022723"/>
    </source>
</evidence>
<keyword evidence="2" id="KW-0678">Repressor</keyword>
<evidence type="ECO:0000259" key="10">
    <source>
        <dbReference type="PROSITE" id="PS50157"/>
    </source>
</evidence>
<dbReference type="Proteomes" id="UP000298030">
    <property type="component" value="Unassembled WGS sequence"/>
</dbReference>